<gene>
    <name evidence="1" type="ORF">RDWZM_004072</name>
</gene>
<comment type="caution">
    <text evidence="1">The sequence shown here is derived from an EMBL/GenBank/DDBJ whole genome shotgun (WGS) entry which is preliminary data.</text>
</comment>
<dbReference type="AlphaFoldDB" id="A0A9Q0MJD8"/>
<proteinExistence type="predicted"/>
<dbReference type="Proteomes" id="UP001142055">
    <property type="component" value="Chromosome 1"/>
</dbReference>
<keyword evidence="2" id="KW-1185">Reference proteome</keyword>
<reference evidence="1" key="1">
    <citation type="submission" date="2022-12" db="EMBL/GenBank/DDBJ databases">
        <title>Genome assemblies of Blomia tropicalis.</title>
        <authorList>
            <person name="Cui Y."/>
        </authorList>
    </citation>
    <scope>NUCLEOTIDE SEQUENCE</scope>
    <source>
        <tissue evidence="1">Adult mites</tissue>
    </source>
</reference>
<organism evidence="1 2">
    <name type="scientific">Blomia tropicalis</name>
    <name type="common">Mite</name>
    <dbReference type="NCBI Taxonomy" id="40697"/>
    <lineage>
        <taxon>Eukaryota</taxon>
        <taxon>Metazoa</taxon>
        <taxon>Ecdysozoa</taxon>
        <taxon>Arthropoda</taxon>
        <taxon>Chelicerata</taxon>
        <taxon>Arachnida</taxon>
        <taxon>Acari</taxon>
        <taxon>Acariformes</taxon>
        <taxon>Sarcoptiformes</taxon>
        <taxon>Astigmata</taxon>
        <taxon>Glycyphagoidea</taxon>
        <taxon>Echimyopodidae</taxon>
        <taxon>Blomia</taxon>
    </lineage>
</organism>
<accession>A0A9Q0MJD8</accession>
<name>A0A9Q0MJD8_BLOTA</name>
<dbReference type="EMBL" id="JAPWDV010000001">
    <property type="protein sequence ID" value="KAJ6225527.1"/>
    <property type="molecule type" value="Genomic_DNA"/>
</dbReference>
<evidence type="ECO:0000313" key="2">
    <source>
        <dbReference type="Proteomes" id="UP001142055"/>
    </source>
</evidence>
<evidence type="ECO:0000313" key="1">
    <source>
        <dbReference type="EMBL" id="KAJ6225527.1"/>
    </source>
</evidence>
<protein>
    <submittedName>
        <fullName evidence="1">Uncharacterized protein</fullName>
    </submittedName>
</protein>
<sequence>MRDLRRARALNAIPPQLSSILFGRICLSIETFPLQLQWSVDSVAVPVTCNTSITIAPYIDMGAATENDDDNNSIDCGWMDGWLIKTSSIRKENMSASPMYHMGDKNNQPRKKTIVGSWIQELCFMFMSIGMENKDTMTREREREKPLCSRSTIHAADEPVRCMCCTMFLTYKRVCINSRSKYSRFDSSGYSILYGVQSYTLKRIIQCRCKKEDKWHQAPIGGFYQSSVIH</sequence>